<accession>A0A4U8Z7P1</accession>
<geneLocation type="plasmid" evidence="2 3">
    <name>3</name>
</geneLocation>
<keyword evidence="2" id="KW-0614">Plasmid</keyword>
<sequence length="128" mass="14406">MNARADSAIQDRVRLGNKRAGAKAKPQPGETVIDIDRVNPVLGNHYVLKDHRDDIRRAEVIRLYDLKYQQDLAARGPMAIATEQLAARVKNGEKLILMCWCAGAPFNKPCHGDLIINQIERLLTFKCE</sequence>
<dbReference type="Pfam" id="PF14216">
    <property type="entry name" value="DUF4326"/>
    <property type="match status" value="1"/>
</dbReference>
<dbReference type="Proteomes" id="UP000294360">
    <property type="component" value="Plasmid 3"/>
</dbReference>
<reference evidence="2 3" key="1">
    <citation type="submission" date="2019-03" db="EMBL/GenBank/DDBJ databases">
        <authorList>
            <person name="Kox A.R. M."/>
        </authorList>
    </citation>
    <scope>NUCLEOTIDE SEQUENCE [LARGE SCALE GENOMIC DNA]</scope>
    <source>
        <strain evidence="2">MTUNDRAET4 annotated genome</strain>
        <plasmid evidence="3">3</plasmid>
    </source>
</reference>
<dbReference type="EMBL" id="LR536452">
    <property type="protein sequence ID" value="VFU17560.1"/>
    <property type="molecule type" value="Genomic_DNA"/>
</dbReference>
<dbReference type="KEGG" id="mtun:MTUNDRAET4_0105.2"/>
<gene>
    <name evidence="2" type="ORF">MTUNDRAET4_0105</name>
</gene>
<evidence type="ECO:0000313" key="3">
    <source>
        <dbReference type="Proteomes" id="UP000294360"/>
    </source>
</evidence>
<dbReference type="AlphaFoldDB" id="A0A4U8Z7P1"/>
<feature type="domain" description="DUF4326" evidence="1">
    <location>
        <begin position="29"/>
        <end position="116"/>
    </location>
</feature>
<organism evidence="2 3">
    <name type="scientific">Methylocella tundrae</name>
    <dbReference type="NCBI Taxonomy" id="227605"/>
    <lineage>
        <taxon>Bacteria</taxon>
        <taxon>Pseudomonadati</taxon>
        <taxon>Pseudomonadota</taxon>
        <taxon>Alphaproteobacteria</taxon>
        <taxon>Hyphomicrobiales</taxon>
        <taxon>Beijerinckiaceae</taxon>
        <taxon>Methylocella</taxon>
    </lineage>
</organism>
<evidence type="ECO:0000313" key="2">
    <source>
        <dbReference type="EMBL" id="VFU17560.1"/>
    </source>
</evidence>
<protein>
    <recommendedName>
        <fullName evidence="1">DUF4326 domain-containing protein</fullName>
    </recommendedName>
</protein>
<dbReference type="RefSeq" id="WP_134493353.1">
    <property type="nucleotide sequence ID" value="NZ_CP139087.1"/>
</dbReference>
<dbReference type="InterPro" id="IPR025475">
    <property type="entry name" value="DUF4326"/>
</dbReference>
<dbReference type="OrthoDB" id="8449337at2"/>
<proteinExistence type="predicted"/>
<evidence type="ECO:0000259" key="1">
    <source>
        <dbReference type="Pfam" id="PF14216"/>
    </source>
</evidence>
<name>A0A4U8Z7P1_METTU</name>